<organism evidence="3 4">
    <name type="scientific">Athelia psychrophila</name>
    <dbReference type="NCBI Taxonomy" id="1759441"/>
    <lineage>
        <taxon>Eukaryota</taxon>
        <taxon>Fungi</taxon>
        <taxon>Dikarya</taxon>
        <taxon>Basidiomycota</taxon>
        <taxon>Agaricomycotina</taxon>
        <taxon>Agaricomycetes</taxon>
        <taxon>Agaricomycetidae</taxon>
        <taxon>Atheliales</taxon>
        <taxon>Atheliaceae</taxon>
        <taxon>Athelia</taxon>
    </lineage>
</organism>
<proteinExistence type="predicted"/>
<feature type="transmembrane region" description="Helical" evidence="1">
    <location>
        <begin position="123"/>
        <end position="146"/>
    </location>
</feature>
<keyword evidence="4" id="KW-1185">Reference proteome</keyword>
<dbReference type="Pfam" id="PF20151">
    <property type="entry name" value="DUF6533"/>
    <property type="match status" value="1"/>
</dbReference>
<sequence>MSLQHAVMTLSDAESLFSRNFTPYAITACGALLTYDILCTLDKEVEYVWNGPWSFGTILYVLNRYLPFIDTFISVKMLSGYNSPEVNFISALEVLVLTVVLGMPHRKYSVNITYAIWGRKRSILAGLIAIFIIVFVPAVVVTYLEISTLVYVPSQFAGQSGCFLDRAGAIIFVAYILLILCETWIKAVQHCMSPSRRSYYS</sequence>
<feature type="domain" description="DUF6533" evidence="2">
    <location>
        <begin position="24"/>
        <end position="69"/>
    </location>
</feature>
<evidence type="ECO:0000256" key="1">
    <source>
        <dbReference type="SAM" id="Phobius"/>
    </source>
</evidence>
<dbReference type="EMBL" id="KV417674">
    <property type="protein sequence ID" value="KZP10747.1"/>
    <property type="molecule type" value="Genomic_DNA"/>
</dbReference>
<protein>
    <recommendedName>
        <fullName evidence="2">DUF6533 domain-containing protein</fullName>
    </recommendedName>
</protein>
<feature type="transmembrane region" description="Helical" evidence="1">
    <location>
        <begin position="86"/>
        <end position="103"/>
    </location>
</feature>
<feature type="transmembrane region" description="Helical" evidence="1">
    <location>
        <begin position="166"/>
        <end position="188"/>
    </location>
</feature>
<dbReference type="AlphaFoldDB" id="A0A165ZN57"/>
<dbReference type="InterPro" id="IPR045340">
    <property type="entry name" value="DUF6533"/>
</dbReference>
<gene>
    <name evidence="3" type="ORF">FIBSPDRAFT_937859</name>
</gene>
<keyword evidence="1" id="KW-0472">Membrane</keyword>
<keyword evidence="1" id="KW-1133">Transmembrane helix</keyword>
<dbReference type="Proteomes" id="UP000076532">
    <property type="component" value="Unassembled WGS sequence"/>
</dbReference>
<dbReference type="OrthoDB" id="3350812at2759"/>
<reference evidence="3 4" key="1">
    <citation type="journal article" date="2016" name="Mol. Biol. Evol.">
        <title>Comparative Genomics of Early-Diverging Mushroom-Forming Fungi Provides Insights into the Origins of Lignocellulose Decay Capabilities.</title>
        <authorList>
            <person name="Nagy L.G."/>
            <person name="Riley R."/>
            <person name="Tritt A."/>
            <person name="Adam C."/>
            <person name="Daum C."/>
            <person name="Floudas D."/>
            <person name="Sun H."/>
            <person name="Yadav J.S."/>
            <person name="Pangilinan J."/>
            <person name="Larsson K.H."/>
            <person name="Matsuura K."/>
            <person name="Barry K."/>
            <person name="Labutti K."/>
            <person name="Kuo R."/>
            <person name="Ohm R.A."/>
            <person name="Bhattacharya S.S."/>
            <person name="Shirouzu T."/>
            <person name="Yoshinaga Y."/>
            <person name="Martin F.M."/>
            <person name="Grigoriev I.V."/>
            <person name="Hibbett D.S."/>
        </authorList>
    </citation>
    <scope>NUCLEOTIDE SEQUENCE [LARGE SCALE GENOMIC DNA]</scope>
    <source>
        <strain evidence="3 4">CBS 109695</strain>
    </source>
</reference>
<evidence type="ECO:0000313" key="3">
    <source>
        <dbReference type="EMBL" id="KZP10747.1"/>
    </source>
</evidence>
<name>A0A165ZN57_9AGAM</name>
<evidence type="ECO:0000313" key="4">
    <source>
        <dbReference type="Proteomes" id="UP000076532"/>
    </source>
</evidence>
<accession>A0A165ZN57</accession>
<evidence type="ECO:0000259" key="2">
    <source>
        <dbReference type="Pfam" id="PF20151"/>
    </source>
</evidence>
<keyword evidence="1" id="KW-0812">Transmembrane</keyword>